<dbReference type="EMBL" id="JANDHW010000001">
    <property type="protein sequence ID" value="MCP9610519.1"/>
    <property type="molecule type" value="Genomic_DNA"/>
</dbReference>
<keyword evidence="1" id="KW-1133">Transmembrane helix</keyword>
<name>A0ABT1MD01_9BACT</name>
<sequence>MDIQKFALGRQNFILIGIAFVMIILGFALMAGPGSTPEHFNPDIFSVRRIVIAPAISFLGFVFMIFAIMRKPK</sequence>
<keyword evidence="1" id="KW-0812">Transmembrane</keyword>
<dbReference type="Proteomes" id="UP001205603">
    <property type="component" value="Unassembled WGS sequence"/>
</dbReference>
<feature type="transmembrane region" description="Helical" evidence="1">
    <location>
        <begin position="12"/>
        <end position="30"/>
    </location>
</feature>
<feature type="transmembrane region" description="Helical" evidence="1">
    <location>
        <begin position="50"/>
        <end position="69"/>
    </location>
</feature>
<dbReference type="InterPro" id="IPR021448">
    <property type="entry name" value="DUF3098"/>
</dbReference>
<dbReference type="RefSeq" id="WP_255025017.1">
    <property type="nucleotide sequence ID" value="NZ_JANDHW010000001.1"/>
</dbReference>
<keyword evidence="1" id="KW-0472">Membrane</keyword>
<proteinExistence type="predicted"/>
<reference evidence="2 3" key="1">
    <citation type="submission" date="2022-07" db="EMBL/GenBank/DDBJ databases">
        <title>Fecal culturing of patients with breast cancer.</title>
        <authorList>
            <person name="Teng N.M.Y."/>
            <person name="Kiu R."/>
            <person name="Evans R."/>
            <person name="Baker D.J."/>
            <person name="Zenner C."/>
            <person name="Robinson S.D."/>
            <person name="Hall L.J."/>
        </authorList>
    </citation>
    <scope>NUCLEOTIDE SEQUENCE [LARGE SCALE GENOMIC DNA]</scope>
    <source>
        <strain evidence="2 3">LH1063</strain>
    </source>
</reference>
<dbReference type="Pfam" id="PF11297">
    <property type="entry name" value="DUF3098"/>
    <property type="match status" value="1"/>
</dbReference>
<gene>
    <name evidence="2" type="ORF">NMU02_00230</name>
</gene>
<organism evidence="2 3">
    <name type="scientific">Coprobacter tertius</name>
    <dbReference type="NCBI Taxonomy" id="2944915"/>
    <lineage>
        <taxon>Bacteria</taxon>
        <taxon>Pseudomonadati</taxon>
        <taxon>Bacteroidota</taxon>
        <taxon>Bacteroidia</taxon>
        <taxon>Bacteroidales</taxon>
        <taxon>Barnesiellaceae</taxon>
        <taxon>Coprobacter</taxon>
    </lineage>
</organism>
<evidence type="ECO:0000256" key="1">
    <source>
        <dbReference type="SAM" id="Phobius"/>
    </source>
</evidence>
<comment type="caution">
    <text evidence="2">The sequence shown here is derived from an EMBL/GenBank/DDBJ whole genome shotgun (WGS) entry which is preliminary data.</text>
</comment>
<evidence type="ECO:0000313" key="3">
    <source>
        <dbReference type="Proteomes" id="UP001205603"/>
    </source>
</evidence>
<accession>A0ABT1MD01</accession>
<protein>
    <submittedName>
        <fullName evidence="2">DUF3098 domain-containing protein</fullName>
    </submittedName>
</protein>
<keyword evidence="3" id="KW-1185">Reference proteome</keyword>
<evidence type="ECO:0000313" key="2">
    <source>
        <dbReference type="EMBL" id="MCP9610519.1"/>
    </source>
</evidence>